<dbReference type="InterPro" id="IPR011990">
    <property type="entry name" value="TPR-like_helical_dom_sf"/>
</dbReference>
<organism evidence="2 3">
    <name type="scientific">Mariprofundus ferrooxydans PV-1</name>
    <dbReference type="NCBI Taxonomy" id="314345"/>
    <lineage>
        <taxon>Bacteria</taxon>
        <taxon>Pseudomonadati</taxon>
        <taxon>Pseudomonadota</taxon>
        <taxon>Candidatius Mariprofundia</taxon>
        <taxon>Mariprofundales</taxon>
        <taxon>Mariprofundaceae</taxon>
        <taxon>Mariprofundus</taxon>
    </lineage>
</organism>
<keyword evidence="3" id="KW-1185">Reference proteome</keyword>
<dbReference type="EMBL" id="AATS01000004">
    <property type="protein sequence ID" value="EAU54996.1"/>
    <property type="molecule type" value="Genomic_DNA"/>
</dbReference>
<dbReference type="PANTHER" id="PTHR11102:SF160">
    <property type="entry name" value="ERAD-ASSOCIATED E3 UBIQUITIN-PROTEIN LIGASE COMPONENT HRD3"/>
    <property type="match status" value="1"/>
</dbReference>
<dbReference type="InterPro" id="IPR006597">
    <property type="entry name" value="Sel1-like"/>
</dbReference>
<dbReference type="OrthoDB" id="5298979at2"/>
<dbReference type="Proteomes" id="UP000005297">
    <property type="component" value="Unassembled WGS sequence"/>
</dbReference>
<dbReference type="InterPro" id="IPR050767">
    <property type="entry name" value="Sel1_AlgK"/>
</dbReference>
<dbReference type="Pfam" id="PF08238">
    <property type="entry name" value="Sel1"/>
    <property type="match status" value="6"/>
</dbReference>
<accession>Q0F0N2</accession>
<proteinExistence type="predicted"/>
<keyword evidence="1" id="KW-0732">Signal</keyword>
<evidence type="ECO:0000313" key="2">
    <source>
        <dbReference type="EMBL" id="EAU54996.1"/>
    </source>
</evidence>
<dbReference type="InParanoid" id="Q0F0N2"/>
<reference evidence="2 3" key="1">
    <citation type="submission" date="2006-09" db="EMBL/GenBank/DDBJ databases">
        <authorList>
            <person name="Emerson D."/>
            <person name="Ferriera S."/>
            <person name="Johnson J."/>
            <person name="Kravitz S."/>
            <person name="Halpern A."/>
            <person name="Remington K."/>
            <person name="Beeson K."/>
            <person name="Tran B."/>
            <person name="Rogers Y.-H."/>
            <person name="Friedman R."/>
            <person name="Venter J.C."/>
        </authorList>
    </citation>
    <scope>NUCLEOTIDE SEQUENCE [LARGE SCALE GENOMIC DNA]</scope>
    <source>
        <strain evidence="2 3">PV-1</strain>
    </source>
</reference>
<dbReference type="Gene3D" id="1.25.40.10">
    <property type="entry name" value="Tetratricopeptide repeat domain"/>
    <property type="match status" value="3"/>
</dbReference>
<gene>
    <name evidence="2" type="ORF">SPV1_06624</name>
</gene>
<dbReference type="eggNOG" id="COG0790">
    <property type="taxonomic scope" value="Bacteria"/>
</dbReference>
<evidence type="ECO:0000256" key="1">
    <source>
        <dbReference type="SAM" id="SignalP"/>
    </source>
</evidence>
<dbReference type="AlphaFoldDB" id="Q0F0N2"/>
<dbReference type="STRING" id="314344.AL013_02145"/>
<protein>
    <submittedName>
        <fullName evidence="2">Sel1-like repeat</fullName>
    </submittedName>
</protein>
<dbReference type="HOGENOM" id="CLU_668685_0_0_0"/>
<feature type="signal peptide" evidence="1">
    <location>
        <begin position="1"/>
        <end position="19"/>
    </location>
</feature>
<evidence type="ECO:0000313" key="3">
    <source>
        <dbReference type="Proteomes" id="UP000005297"/>
    </source>
</evidence>
<sequence>MGIVLAAGWMAASCAPAWADSAGLCLQLYYSKAYTRAIAPCQLAGQAGNSHAQYVLGVMYADGLGVEKNSAQANHWYGKAAAQGNAVADYKLQALQADTMRSLKMKNILDSWQRSETVVSQPATALPSVAQPVTTTSKTATPVVVPSTAPVKAPAPNVTAVKNVPAKLSDKEKLFRRYMSEAKTGNSHARYLLGLMFHEGVGVEKDDLQAIEMFMLAARQGLPEAQSALGLMYYQGVGVKRNLGKAKRWLNKAARRGDANAQYCLGLIYADSGSHKGEVEAATWWRRAARQGHAQAQHNLAVLYLKGAVPDNDGVAAMEWFVRAAEHGGPELQFNLARIYSESKGVVRSGGDAANWYFRAGEAWLKQGDIKHAKVSVDKIRQLANNQLLSVPNAFLADVLDKQIQQASSGS</sequence>
<dbReference type="PANTHER" id="PTHR11102">
    <property type="entry name" value="SEL-1-LIKE PROTEIN"/>
    <property type="match status" value="1"/>
</dbReference>
<name>Q0F0N2_9PROT</name>
<feature type="chain" id="PRO_5004171440" evidence="1">
    <location>
        <begin position="20"/>
        <end position="411"/>
    </location>
</feature>
<dbReference type="SMART" id="SM00671">
    <property type="entry name" value="SEL1"/>
    <property type="match status" value="6"/>
</dbReference>
<comment type="caution">
    <text evidence="2">The sequence shown here is derived from an EMBL/GenBank/DDBJ whole genome shotgun (WGS) entry which is preliminary data.</text>
</comment>
<dbReference type="SUPFAM" id="SSF81901">
    <property type="entry name" value="HCP-like"/>
    <property type="match status" value="2"/>
</dbReference>